<dbReference type="PANTHER" id="PTHR19136:SF81">
    <property type="entry name" value="MOLYBDENUM COFACTOR GUANYLYLTRANSFERASE"/>
    <property type="match status" value="1"/>
</dbReference>
<feature type="binding site" evidence="8">
    <location>
        <position position="21"/>
    </location>
    <ligand>
        <name>GTP</name>
        <dbReference type="ChEBI" id="CHEBI:37565"/>
    </ligand>
</feature>
<evidence type="ECO:0000256" key="1">
    <source>
        <dbReference type="ARBA" id="ARBA00022490"/>
    </source>
</evidence>
<feature type="binding site" evidence="8">
    <location>
        <begin position="8"/>
        <end position="10"/>
    </location>
    <ligand>
        <name>GTP</name>
        <dbReference type="ChEBI" id="CHEBI:37565"/>
    </ligand>
</feature>
<dbReference type="GO" id="GO:1902758">
    <property type="term" value="P:bis(molybdopterin guanine dinucleotide)molybdenum biosynthetic process"/>
    <property type="evidence" value="ECO:0007669"/>
    <property type="project" value="TreeGrafter"/>
</dbReference>
<dbReference type="PANTHER" id="PTHR19136">
    <property type="entry name" value="MOLYBDENUM COFACTOR GUANYLYLTRANSFERASE"/>
    <property type="match status" value="1"/>
</dbReference>
<evidence type="ECO:0000313" key="10">
    <source>
        <dbReference type="EMBL" id="AZL59120.1"/>
    </source>
</evidence>
<dbReference type="GO" id="GO:0046872">
    <property type="term" value="F:metal ion binding"/>
    <property type="evidence" value="ECO:0007669"/>
    <property type="project" value="UniProtKB-KW"/>
</dbReference>
<dbReference type="InterPro" id="IPR029044">
    <property type="entry name" value="Nucleotide-diphossugar_trans"/>
</dbReference>
<keyword evidence="2 8" id="KW-0808">Transferase</keyword>
<comment type="similarity">
    <text evidence="8">Belongs to the MobA family.</text>
</comment>
<dbReference type="EC" id="2.7.7.77" evidence="8"/>
<keyword evidence="5 8" id="KW-0460">Magnesium</keyword>
<protein>
    <recommendedName>
        <fullName evidence="8">Molybdenum cofactor guanylyltransferase</fullName>
        <shortName evidence="8">MoCo guanylyltransferase</shortName>
        <ecNumber evidence="8">2.7.7.77</ecNumber>
    </recommendedName>
    <alternativeName>
        <fullName evidence="8">GTP:molybdopterin guanylyltransferase</fullName>
    </alternativeName>
    <alternativeName>
        <fullName evidence="8">Mo-MPT guanylyltransferase</fullName>
    </alternativeName>
    <alternativeName>
        <fullName evidence="8">Molybdopterin guanylyltransferase</fullName>
    </alternativeName>
    <alternativeName>
        <fullName evidence="8">Molybdopterin-guanine dinucleotide synthase</fullName>
        <shortName evidence="8">MGD synthase</shortName>
    </alternativeName>
</protein>
<dbReference type="OrthoDB" id="9788394at2"/>
<dbReference type="Proteomes" id="UP000282002">
    <property type="component" value="Chromosome"/>
</dbReference>
<evidence type="ECO:0000256" key="7">
    <source>
        <dbReference type="ARBA" id="ARBA00023150"/>
    </source>
</evidence>
<feature type="domain" description="MobA-like NTP transferase" evidence="9">
    <location>
        <begin position="5"/>
        <end position="162"/>
    </location>
</feature>
<evidence type="ECO:0000256" key="5">
    <source>
        <dbReference type="ARBA" id="ARBA00022842"/>
    </source>
</evidence>
<dbReference type="AlphaFoldDB" id="A0A3S8U6H2"/>
<comment type="subunit">
    <text evidence="8">Monomer.</text>
</comment>
<keyword evidence="11" id="KW-1185">Reference proteome</keyword>
<comment type="subcellular location">
    <subcellularLocation>
        <location evidence="8">Cytoplasm</location>
    </subcellularLocation>
</comment>
<keyword evidence="10" id="KW-0548">Nucleotidyltransferase</keyword>
<name>A0A3S8U6H2_9RHOB</name>
<evidence type="ECO:0000256" key="3">
    <source>
        <dbReference type="ARBA" id="ARBA00022723"/>
    </source>
</evidence>
<dbReference type="KEGG" id="taw:EI545_09865"/>
<evidence type="ECO:0000256" key="4">
    <source>
        <dbReference type="ARBA" id="ARBA00022741"/>
    </source>
</evidence>
<keyword evidence="6 8" id="KW-0342">GTP-binding</keyword>
<evidence type="ECO:0000256" key="6">
    <source>
        <dbReference type="ARBA" id="ARBA00023134"/>
    </source>
</evidence>
<feature type="binding site" evidence="8">
    <location>
        <position position="98"/>
    </location>
    <ligand>
        <name>GTP</name>
        <dbReference type="ChEBI" id="CHEBI:37565"/>
    </ligand>
</feature>
<dbReference type="Gene3D" id="3.90.550.10">
    <property type="entry name" value="Spore Coat Polysaccharide Biosynthesis Protein SpsA, Chain A"/>
    <property type="match status" value="1"/>
</dbReference>
<sequence length="196" mass="20267">MRIFGVILAGGQARRMGGVDKAFVTLAGRPLIAHVLDRLEPQVERVLISANGDPARFARFGCPVIADATSQGPLSGILAALTRAATLGATHLVSTPVDTPFLPGDLVPQLLLAAEGSAEGLALARTTDGDHPATALWPVTIAPALADFLARGEAKVTRFTNAHNATHADFPDARAFLNLNAPEDLAAAEALLKGAV</sequence>
<comment type="cofactor">
    <cofactor evidence="8">
        <name>Mg(2+)</name>
        <dbReference type="ChEBI" id="CHEBI:18420"/>
    </cofactor>
</comment>
<evidence type="ECO:0000256" key="8">
    <source>
        <dbReference type="HAMAP-Rule" id="MF_00316"/>
    </source>
</evidence>
<comment type="function">
    <text evidence="8">Transfers a GMP moiety from GTP to Mo-molybdopterin (Mo-MPT) cofactor (Moco or molybdenum cofactor) to form Mo-molybdopterin guanine dinucleotide (Mo-MGD) cofactor.</text>
</comment>
<dbReference type="GO" id="GO:0061603">
    <property type="term" value="F:molybdenum cofactor guanylyltransferase activity"/>
    <property type="evidence" value="ECO:0007669"/>
    <property type="project" value="UniProtKB-EC"/>
</dbReference>
<dbReference type="GO" id="GO:0005525">
    <property type="term" value="F:GTP binding"/>
    <property type="evidence" value="ECO:0007669"/>
    <property type="project" value="UniProtKB-UniRule"/>
</dbReference>
<dbReference type="InterPro" id="IPR013482">
    <property type="entry name" value="Molybde_CF_guanTrfase"/>
</dbReference>
<comment type="domain">
    <text evidence="8">The N-terminal domain determines nucleotide recognition and specific binding, while the C-terminal domain determines the specific binding to the target protein.</text>
</comment>
<dbReference type="NCBIfam" id="TIGR02665">
    <property type="entry name" value="molyb_mobA"/>
    <property type="match status" value="1"/>
</dbReference>
<gene>
    <name evidence="8 10" type="primary">mobA</name>
    <name evidence="10" type="ORF">EI545_09865</name>
</gene>
<keyword evidence="3 8" id="KW-0479">Metal-binding</keyword>
<dbReference type="GO" id="GO:0005737">
    <property type="term" value="C:cytoplasm"/>
    <property type="evidence" value="ECO:0007669"/>
    <property type="project" value="UniProtKB-SubCell"/>
</dbReference>
<dbReference type="RefSeq" id="WP_125325316.1">
    <property type="nucleotide sequence ID" value="NZ_CP034328.1"/>
</dbReference>
<keyword evidence="4 8" id="KW-0547">Nucleotide-binding</keyword>
<organism evidence="10 11">
    <name type="scientific">Tabrizicola piscis</name>
    <dbReference type="NCBI Taxonomy" id="2494374"/>
    <lineage>
        <taxon>Bacteria</taxon>
        <taxon>Pseudomonadati</taxon>
        <taxon>Pseudomonadota</taxon>
        <taxon>Alphaproteobacteria</taxon>
        <taxon>Rhodobacterales</taxon>
        <taxon>Paracoccaceae</taxon>
        <taxon>Tabrizicola</taxon>
    </lineage>
</organism>
<keyword evidence="7 8" id="KW-0501">Molybdenum cofactor biosynthesis</keyword>
<dbReference type="Pfam" id="PF12804">
    <property type="entry name" value="NTP_transf_3"/>
    <property type="match status" value="1"/>
</dbReference>
<keyword evidence="1 8" id="KW-0963">Cytoplasm</keyword>
<accession>A0A3S8U6H2</accession>
<feature type="binding site" evidence="8">
    <location>
        <position position="67"/>
    </location>
    <ligand>
        <name>GTP</name>
        <dbReference type="ChEBI" id="CHEBI:37565"/>
    </ligand>
</feature>
<comment type="caution">
    <text evidence="8">Lacks conserved residue(s) required for the propagation of feature annotation.</text>
</comment>
<reference evidence="10 11" key="1">
    <citation type="submission" date="2018-12" db="EMBL/GenBank/DDBJ databases">
        <title>Complete genome sequencing of Tabrizicola sp. K13M18.</title>
        <authorList>
            <person name="Bae J.-W."/>
        </authorList>
    </citation>
    <scope>NUCLEOTIDE SEQUENCE [LARGE SCALE GENOMIC DNA]</scope>
    <source>
        <strain evidence="10 11">K13M18</strain>
    </source>
</reference>
<dbReference type="InterPro" id="IPR025877">
    <property type="entry name" value="MobA-like_NTP_Trfase"/>
</dbReference>
<dbReference type="HAMAP" id="MF_00316">
    <property type="entry name" value="MobA"/>
    <property type="match status" value="1"/>
</dbReference>
<evidence type="ECO:0000259" key="9">
    <source>
        <dbReference type="Pfam" id="PF12804"/>
    </source>
</evidence>
<dbReference type="CDD" id="cd02503">
    <property type="entry name" value="MobA"/>
    <property type="match status" value="1"/>
</dbReference>
<comment type="catalytic activity">
    <reaction evidence="8">
        <text>Mo-molybdopterin + GTP + H(+) = Mo-molybdopterin guanine dinucleotide + diphosphate</text>
        <dbReference type="Rhea" id="RHEA:34243"/>
        <dbReference type="ChEBI" id="CHEBI:15378"/>
        <dbReference type="ChEBI" id="CHEBI:33019"/>
        <dbReference type="ChEBI" id="CHEBI:37565"/>
        <dbReference type="ChEBI" id="CHEBI:71302"/>
        <dbReference type="ChEBI" id="CHEBI:71310"/>
        <dbReference type="EC" id="2.7.7.77"/>
    </reaction>
</comment>
<dbReference type="SUPFAM" id="SSF53448">
    <property type="entry name" value="Nucleotide-diphospho-sugar transferases"/>
    <property type="match status" value="1"/>
</dbReference>
<proteinExistence type="inferred from homology"/>
<dbReference type="EMBL" id="CP034328">
    <property type="protein sequence ID" value="AZL59120.1"/>
    <property type="molecule type" value="Genomic_DNA"/>
</dbReference>
<evidence type="ECO:0000313" key="11">
    <source>
        <dbReference type="Proteomes" id="UP000282002"/>
    </source>
</evidence>
<feature type="binding site" evidence="8">
    <location>
        <position position="98"/>
    </location>
    <ligand>
        <name>Mg(2+)</name>
        <dbReference type="ChEBI" id="CHEBI:18420"/>
    </ligand>
</feature>
<evidence type="ECO:0000256" key="2">
    <source>
        <dbReference type="ARBA" id="ARBA00022679"/>
    </source>
</evidence>